<evidence type="ECO:0000256" key="8">
    <source>
        <dbReference type="RuleBase" id="RU000526"/>
    </source>
</evidence>
<dbReference type="InterPro" id="IPR027417">
    <property type="entry name" value="P-loop_NTPase"/>
</dbReference>
<dbReference type="SMART" id="SM00382">
    <property type="entry name" value="AAA"/>
    <property type="match status" value="1"/>
</dbReference>
<keyword evidence="7 8" id="KW-0234">DNA repair</keyword>
<evidence type="ECO:0000313" key="13">
    <source>
        <dbReference type="Proteomes" id="UP000581688"/>
    </source>
</evidence>
<accession>A0A841Q387</accession>
<evidence type="ECO:0000256" key="6">
    <source>
        <dbReference type="ARBA" id="ARBA00023172"/>
    </source>
</evidence>
<dbReference type="PROSITE" id="PS00321">
    <property type="entry name" value="RECA_1"/>
    <property type="match status" value="1"/>
</dbReference>
<keyword evidence="3 7" id="KW-0547">Nucleotide-binding</keyword>
<organism evidence="12 13">
    <name type="scientific">Salirhabdus euzebyi</name>
    <dbReference type="NCBI Taxonomy" id="394506"/>
    <lineage>
        <taxon>Bacteria</taxon>
        <taxon>Bacillati</taxon>
        <taxon>Bacillota</taxon>
        <taxon>Bacilli</taxon>
        <taxon>Bacillales</taxon>
        <taxon>Bacillaceae</taxon>
        <taxon>Salirhabdus</taxon>
    </lineage>
</organism>
<dbReference type="RefSeq" id="WP_174495393.1">
    <property type="nucleotide sequence ID" value="NZ_CADDWK010000003.1"/>
</dbReference>
<dbReference type="GO" id="GO:0006310">
    <property type="term" value="P:DNA recombination"/>
    <property type="evidence" value="ECO:0007669"/>
    <property type="project" value="UniProtKB-UniRule"/>
</dbReference>
<evidence type="ECO:0000256" key="1">
    <source>
        <dbReference type="ARBA" id="ARBA00009391"/>
    </source>
</evidence>
<gene>
    <name evidence="7" type="primary">recA</name>
    <name evidence="12" type="ORF">HNQ94_001297</name>
</gene>
<comment type="similarity">
    <text evidence="1 7 9">Belongs to the RecA family.</text>
</comment>
<keyword evidence="7 8" id="KW-0742">SOS response</keyword>
<evidence type="ECO:0000256" key="7">
    <source>
        <dbReference type="HAMAP-Rule" id="MF_00268"/>
    </source>
</evidence>
<evidence type="ECO:0000256" key="2">
    <source>
        <dbReference type="ARBA" id="ARBA00015553"/>
    </source>
</evidence>
<dbReference type="PROSITE" id="PS50162">
    <property type="entry name" value="RECA_2"/>
    <property type="match status" value="1"/>
</dbReference>
<feature type="binding site" evidence="7">
    <location>
        <begin position="64"/>
        <end position="71"/>
    </location>
    <ligand>
        <name>ATP</name>
        <dbReference type="ChEBI" id="CHEBI:30616"/>
    </ligand>
</feature>
<dbReference type="CDD" id="cd00983">
    <property type="entry name" value="RecA"/>
    <property type="match status" value="1"/>
</dbReference>
<dbReference type="EMBL" id="JACHGH010000003">
    <property type="protein sequence ID" value="MBB6452851.1"/>
    <property type="molecule type" value="Genomic_DNA"/>
</dbReference>
<dbReference type="GO" id="GO:0140664">
    <property type="term" value="F:ATP-dependent DNA damage sensor activity"/>
    <property type="evidence" value="ECO:0007669"/>
    <property type="project" value="InterPro"/>
</dbReference>
<dbReference type="FunFam" id="3.40.50.300:FF:000087">
    <property type="entry name" value="Recombinase RecA"/>
    <property type="match status" value="1"/>
</dbReference>
<dbReference type="InterPro" id="IPR020588">
    <property type="entry name" value="RecA_ATP-bd"/>
</dbReference>
<dbReference type="AlphaFoldDB" id="A0A841Q387"/>
<dbReference type="InterPro" id="IPR003593">
    <property type="entry name" value="AAA+_ATPase"/>
</dbReference>
<dbReference type="PANTHER" id="PTHR45900:SF1">
    <property type="entry name" value="MITOCHONDRIAL DNA REPAIR PROTEIN RECA HOMOLOG-RELATED"/>
    <property type="match status" value="1"/>
</dbReference>
<dbReference type="InterPro" id="IPR020584">
    <property type="entry name" value="DNA_recomb/repair_RecA_CS"/>
</dbReference>
<dbReference type="GO" id="GO:0009432">
    <property type="term" value="P:SOS response"/>
    <property type="evidence" value="ECO:0007669"/>
    <property type="project" value="UniProtKB-UniRule"/>
</dbReference>
<dbReference type="Gene3D" id="3.40.50.300">
    <property type="entry name" value="P-loop containing nucleotide triphosphate hydrolases"/>
    <property type="match status" value="1"/>
</dbReference>
<keyword evidence="6 7" id="KW-0233">DNA recombination</keyword>
<dbReference type="PANTHER" id="PTHR45900">
    <property type="entry name" value="RECA"/>
    <property type="match status" value="1"/>
</dbReference>
<evidence type="ECO:0000256" key="9">
    <source>
        <dbReference type="RuleBase" id="RU004527"/>
    </source>
</evidence>
<dbReference type="InterPro" id="IPR049428">
    <property type="entry name" value="RecA-like_N"/>
</dbReference>
<keyword evidence="13" id="KW-1185">Reference proteome</keyword>
<dbReference type="SUPFAM" id="SSF54752">
    <property type="entry name" value="RecA protein, C-terminal domain"/>
    <property type="match status" value="1"/>
</dbReference>
<evidence type="ECO:0000256" key="3">
    <source>
        <dbReference type="ARBA" id="ARBA00022741"/>
    </source>
</evidence>
<feature type="domain" description="RecA family profile 2" evidence="11">
    <location>
        <begin position="198"/>
        <end position="271"/>
    </location>
</feature>
<comment type="subcellular location">
    <subcellularLocation>
        <location evidence="7">Cytoplasm</location>
    </subcellularLocation>
</comment>
<dbReference type="PROSITE" id="PS50163">
    <property type="entry name" value="RECA_3"/>
    <property type="match status" value="1"/>
</dbReference>
<keyword evidence="7" id="KW-0963">Cytoplasm</keyword>
<feature type="domain" description="RecA family profile 1" evidence="10">
    <location>
        <begin position="34"/>
        <end position="193"/>
    </location>
</feature>
<dbReference type="InterPro" id="IPR013765">
    <property type="entry name" value="DNA_recomb/repair_RecA"/>
</dbReference>
<name>A0A841Q387_9BACI</name>
<proteinExistence type="inferred from homology"/>
<keyword evidence="5 7" id="KW-0238">DNA-binding</keyword>
<keyword evidence="4 7" id="KW-0067">ATP-binding</keyword>
<protein>
    <recommendedName>
        <fullName evidence="2 7">Protein RecA</fullName>
    </recommendedName>
    <alternativeName>
        <fullName evidence="7 8">Recombinase A</fullName>
    </alternativeName>
</protein>
<evidence type="ECO:0000313" key="12">
    <source>
        <dbReference type="EMBL" id="MBB6452851.1"/>
    </source>
</evidence>
<dbReference type="GO" id="GO:0003684">
    <property type="term" value="F:damaged DNA binding"/>
    <property type="evidence" value="ECO:0007669"/>
    <property type="project" value="UniProtKB-UniRule"/>
</dbReference>
<dbReference type="GO" id="GO:0005524">
    <property type="term" value="F:ATP binding"/>
    <property type="evidence" value="ECO:0007669"/>
    <property type="project" value="UniProtKB-UniRule"/>
</dbReference>
<comment type="caution">
    <text evidence="12">The sequence shown here is derived from an EMBL/GenBank/DDBJ whole genome shotgun (WGS) entry which is preliminary data.</text>
</comment>
<dbReference type="GO" id="GO:0005829">
    <property type="term" value="C:cytosol"/>
    <property type="evidence" value="ECO:0007669"/>
    <property type="project" value="TreeGrafter"/>
</dbReference>
<dbReference type="GO" id="GO:0006281">
    <property type="term" value="P:DNA repair"/>
    <property type="evidence" value="ECO:0007669"/>
    <property type="project" value="UniProtKB-UniRule"/>
</dbReference>
<dbReference type="SUPFAM" id="SSF52540">
    <property type="entry name" value="P-loop containing nucleoside triphosphate hydrolases"/>
    <property type="match status" value="1"/>
</dbReference>
<dbReference type="HAMAP" id="MF_00268">
    <property type="entry name" value="RecA"/>
    <property type="match status" value="1"/>
</dbReference>
<keyword evidence="7 9" id="KW-0227">DNA damage</keyword>
<evidence type="ECO:0000259" key="10">
    <source>
        <dbReference type="PROSITE" id="PS50162"/>
    </source>
</evidence>
<dbReference type="Pfam" id="PF00154">
    <property type="entry name" value="RecA_N"/>
    <property type="match status" value="1"/>
</dbReference>
<dbReference type="InterPro" id="IPR020587">
    <property type="entry name" value="RecA_monomer-monomer_interface"/>
</dbReference>
<evidence type="ECO:0000256" key="4">
    <source>
        <dbReference type="ARBA" id="ARBA00022840"/>
    </source>
</evidence>
<evidence type="ECO:0000256" key="5">
    <source>
        <dbReference type="ARBA" id="ARBA00023125"/>
    </source>
</evidence>
<dbReference type="NCBIfam" id="TIGR02012">
    <property type="entry name" value="tigrfam_recA"/>
    <property type="match status" value="1"/>
</dbReference>
<dbReference type="InterPro" id="IPR049261">
    <property type="entry name" value="RecA-like_C"/>
</dbReference>
<dbReference type="Pfam" id="PF21096">
    <property type="entry name" value="RecA_C"/>
    <property type="match status" value="1"/>
</dbReference>
<reference evidence="12 13" key="1">
    <citation type="submission" date="2020-08" db="EMBL/GenBank/DDBJ databases">
        <title>Genomic Encyclopedia of Type Strains, Phase IV (KMG-IV): sequencing the most valuable type-strain genomes for metagenomic binning, comparative biology and taxonomic classification.</title>
        <authorList>
            <person name="Goeker M."/>
        </authorList>
    </citation>
    <scope>NUCLEOTIDE SEQUENCE [LARGE SCALE GENOMIC DNA]</scope>
    <source>
        <strain evidence="12 13">DSM 19612</strain>
    </source>
</reference>
<dbReference type="PRINTS" id="PR00142">
    <property type="entry name" value="RECA"/>
</dbReference>
<sequence length="344" mass="37559">MSDRKQALDMALRQIEKQFGKGSIMKLGEGTEQRVSTVSSGSTALDVALGVGGYPRGRIVEIYGPESSGKTTVALHAIAEAQRKGGQAAFIDAEHALDPVYARNLGVDIEELLLSQPDTGEQALEIAEALVRSGAVDIIVIDSVAALVPKAEIEGEMGDSHVGLQARLMSQALRKLSGAINKSKTITIFINQIREKVGVMFGNPETTPGGRALKFYSSVRLEVRRAETLKQGNDILGNRTRIKVVKNKVAPPFKQAEVDIMYGLGISKEGELLDIGSDLDIVQKSGSWYSYNDEKLGQGRENAKQFLKENEDILEQIYTEIRKHYNMDVKEEKQSGQAQEALDV</sequence>
<dbReference type="InterPro" id="IPR023400">
    <property type="entry name" value="RecA_C_sf"/>
</dbReference>
<comment type="function">
    <text evidence="7">Can catalyze the hydrolysis of ATP in the presence of single-stranded DNA, the ATP-dependent uptake of single-stranded DNA by duplex DNA, and the ATP-dependent hybridization of homologous single-stranded DNAs. It interacts with LexA causing its activation and leading to its autocatalytic cleavage.</text>
</comment>
<dbReference type="GO" id="GO:0003697">
    <property type="term" value="F:single-stranded DNA binding"/>
    <property type="evidence" value="ECO:0007669"/>
    <property type="project" value="UniProtKB-UniRule"/>
</dbReference>
<dbReference type="Proteomes" id="UP000581688">
    <property type="component" value="Unassembled WGS sequence"/>
</dbReference>
<evidence type="ECO:0000259" key="11">
    <source>
        <dbReference type="PROSITE" id="PS50163"/>
    </source>
</evidence>